<feature type="compositionally biased region" description="Low complexity" evidence="1">
    <location>
        <begin position="73"/>
        <end position="82"/>
    </location>
</feature>
<feature type="region of interest" description="Disordered" evidence="1">
    <location>
        <begin position="69"/>
        <end position="94"/>
    </location>
</feature>
<comment type="caution">
    <text evidence="3">The sequence shown here is derived from an EMBL/GenBank/DDBJ whole genome shotgun (WGS) entry which is preliminary data.</text>
</comment>
<dbReference type="SUPFAM" id="SSF54236">
    <property type="entry name" value="Ubiquitin-like"/>
    <property type="match status" value="1"/>
</dbReference>
<evidence type="ECO:0000313" key="4">
    <source>
        <dbReference type="Proteomes" id="UP000823388"/>
    </source>
</evidence>
<dbReference type="EMBL" id="CM029046">
    <property type="protein sequence ID" value="KAG2589935.1"/>
    <property type="molecule type" value="Genomic_DNA"/>
</dbReference>
<dbReference type="PANTHER" id="PTHR47813:SF2">
    <property type="entry name" value="UBIQUITIN-LIKE SUPERFAMILY PROTEIN"/>
    <property type="match status" value="1"/>
</dbReference>
<keyword evidence="4" id="KW-1185">Reference proteome</keyword>
<evidence type="ECO:0000313" key="3">
    <source>
        <dbReference type="EMBL" id="KAG2589935.1"/>
    </source>
</evidence>
<dbReference type="CDD" id="cd01763">
    <property type="entry name" value="Ubl_SUMO_like"/>
    <property type="match status" value="1"/>
</dbReference>
<dbReference type="AlphaFoldDB" id="A0A8T0RY08"/>
<name>A0A8T0RY08_PANVG</name>
<reference evidence="3 4" key="1">
    <citation type="submission" date="2020-05" db="EMBL/GenBank/DDBJ databases">
        <title>WGS assembly of Panicum virgatum.</title>
        <authorList>
            <person name="Lovell J.T."/>
            <person name="Jenkins J."/>
            <person name="Shu S."/>
            <person name="Juenger T.E."/>
            <person name="Schmutz J."/>
        </authorList>
    </citation>
    <scope>NUCLEOTIDE SEQUENCE [LARGE SCALE GENOMIC DNA]</scope>
    <source>
        <strain evidence="4">cv. AP13</strain>
    </source>
</reference>
<evidence type="ECO:0000259" key="2">
    <source>
        <dbReference type="Pfam" id="PF11976"/>
    </source>
</evidence>
<dbReference type="PANTHER" id="PTHR47813">
    <property type="entry name" value="UBIQUITIN-LIKE SUPERFAMILY PROTEIN"/>
    <property type="match status" value="1"/>
</dbReference>
<accession>A0A8T0RY08</accession>
<dbReference type="InterPro" id="IPR022617">
    <property type="entry name" value="Rad60/SUMO-like_dom"/>
</dbReference>
<evidence type="ECO:0000256" key="1">
    <source>
        <dbReference type="SAM" id="MobiDB-lite"/>
    </source>
</evidence>
<feature type="compositionally biased region" description="Basic and acidic residues" evidence="1">
    <location>
        <begin position="85"/>
        <end position="94"/>
    </location>
</feature>
<gene>
    <name evidence="3" type="ORF">PVAP13_5NG357285</name>
</gene>
<feature type="domain" description="Rad60/SUMO-like" evidence="2">
    <location>
        <begin position="183"/>
        <end position="251"/>
    </location>
</feature>
<dbReference type="InterPro" id="IPR029071">
    <property type="entry name" value="Ubiquitin-like_domsf"/>
</dbReference>
<proteinExistence type="predicted"/>
<protein>
    <recommendedName>
        <fullName evidence="2">Rad60/SUMO-like domain-containing protein</fullName>
    </recommendedName>
</protein>
<organism evidence="3 4">
    <name type="scientific">Panicum virgatum</name>
    <name type="common">Blackwell switchgrass</name>
    <dbReference type="NCBI Taxonomy" id="38727"/>
    <lineage>
        <taxon>Eukaryota</taxon>
        <taxon>Viridiplantae</taxon>
        <taxon>Streptophyta</taxon>
        <taxon>Embryophyta</taxon>
        <taxon>Tracheophyta</taxon>
        <taxon>Spermatophyta</taxon>
        <taxon>Magnoliopsida</taxon>
        <taxon>Liliopsida</taxon>
        <taxon>Poales</taxon>
        <taxon>Poaceae</taxon>
        <taxon>PACMAD clade</taxon>
        <taxon>Panicoideae</taxon>
        <taxon>Panicodae</taxon>
        <taxon>Paniceae</taxon>
        <taxon>Panicinae</taxon>
        <taxon>Panicum</taxon>
        <taxon>Panicum sect. Hiantes</taxon>
    </lineage>
</organism>
<dbReference type="Pfam" id="PF11976">
    <property type="entry name" value="Rad60-SLD"/>
    <property type="match status" value="1"/>
</dbReference>
<sequence>MAPVGAGGGGGCGGRRGAGAALLLQAGAAHHRLPLRRYASGPLLRGLGFRPGESLQGLVGFGVQTATWRRRTSSSTATNAAATEEEGKPDEKAATAKAVDVDVDWLLPPPPKAAFKPSAEEDNALRELRLKRQELAKWAESVHDILQDLDATARTEVVSKEQPEQIIIDDEPEPQVEKVREKIVISIQDKNARQQFRVFKDEKFDKLLKVYAKKAKLNPSDLAFVFDGEKVNLSSTPEDLDLEDDDMIEVRHKRHCGLGALQVALISAVLGKLRYLLLSKVRCPYPYTKDM</sequence>
<dbReference type="Gene3D" id="3.10.20.90">
    <property type="entry name" value="Phosphatidylinositol 3-kinase Catalytic Subunit, Chain A, domain 1"/>
    <property type="match status" value="1"/>
</dbReference>
<dbReference type="Proteomes" id="UP000823388">
    <property type="component" value="Chromosome 5N"/>
</dbReference>